<feature type="domain" description="C2H2-type" evidence="6">
    <location>
        <begin position="102"/>
        <end position="131"/>
    </location>
</feature>
<dbReference type="PANTHER" id="PTHR24409:SF295">
    <property type="entry name" value="AZ2-RELATED"/>
    <property type="match status" value="1"/>
</dbReference>
<feature type="domain" description="C2H2-type" evidence="6">
    <location>
        <begin position="78"/>
        <end position="101"/>
    </location>
</feature>
<reference evidence="8" key="1">
    <citation type="journal article" date="2014" name="Proc. Natl. Acad. Sci. U.S.A.">
        <title>Extensive sampling of basidiomycete genomes demonstrates inadequacy of the white-rot/brown-rot paradigm for wood decay fungi.</title>
        <authorList>
            <person name="Riley R."/>
            <person name="Salamov A.A."/>
            <person name="Brown D.W."/>
            <person name="Nagy L.G."/>
            <person name="Floudas D."/>
            <person name="Held B.W."/>
            <person name="Levasseur A."/>
            <person name="Lombard V."/>
            <person name="Morin E."/>
            <person name="Otillar R."/>
            <person name="Lindquist E.A."/>
            <person name="Sun H."/>
            <person name="LaButti K.M."/>
            <person name="Schmutz J."/>
            <person name="Jabbour D."/>
            <person name="Luo H."/>
            <person name="Baker S.E."/>
            <person name="Pisabarro A.G."/>
            <person name="Walton J.D."/>
            <person name="Blanchette R.A."/>
            <person name="Henrissat B."/>
            <person name="Martin F."/>
            <person name="Cullen D."/>
            <person name="Hibbett D.S."/>
            <person name="Grigoriev I.V."/>
        </authorList>
    </citation>
    <scope>NUCLEOTIDE SEQUENCE [LARGE SCALE GENOMIC DNA]</scope>
    <source>
        <strain evidence="8">FD-172 SS1</strain>
    </source>
</reference>
<organism evidence="7 8">
    <name type="scientific">Botryobasidium botryosum (strain FD-172 SS1)</name>
    <dbReference type="NCBI Taxonomy" id="930990"/>
    <lineage>
        <taxon>Eukaryota</taxon>
        <taxon>Fungi</taxon>
        <taxon>Dikarya</taxon>
        <taxon>Basidiomycota</taxon>
        <taxon>Agaricomycotina</taxon>
        <taxon>Agaricomycetes</taxon>
        <taxon>Cantharellales</taxon>
        <taxon>Botryobasidiaceae</taxon>
        <taxon>Botryobasidium</taxon>
    </lineage>
</organism>
<dbReference type="HOGENOM" id="CLU_075838_1_1_1"/>
<evidence type="ECO:0000313" key="8">
    <source>
        <dbReference type="Proteomes" id="UP000027195"/>
    </source>
</evidence>
<keyword evidence="1" id="KW-0479">Metal-binding</keyword>
<evidence type="ECO:0000313" key="7">
    <source>
        <dbReference type="EMBL" id="KDQ11065.1"/>
    </source>
</evidence>
<dbReference type="GO" id="GO:0000981">
    <property type="term" value="F:DNA-binding transcription factor activity, RNA polymerase II-specific"/>
    <property type="evidence" value="ECO:0007669"/>
    <property type="project" value="TreeGrafter"/>
</dbReference>
<dbReference type="Pfam" id="PF12171">
    <property type="entry name" value="zf-C2H2_jaz"/>
    <property type="match status" value="1"/>
</dbReference>
<dbReference type="GO" id="GO:0000977">
    <property type="term" value="F:RNA polymerase II transcription regulatory region sequence-specific DNA binding"/>
    <property type="evidence" value="ECO:0007669"/>
    <property type="project" value="TreeGrafter"/>
</dbReference>
<dbReference type="SMART" id="SM00355">
    <property type="entry name" value="ZnF_C2H2"/>
    <property type="match status" value="7"/>
</dbReference>
<evidence type="ECO:0000256" key="2">
    <source>
        <dbReference type="ARBA" id="ARBA00022737"/>
    </source>
</evidence>
<dbReference type="EMBL" id="KL198061">
    <property type="protein sequence ID" value="KDQ11065.1"/>
    <property type="molecule type" value="Genomic_DNA"/>
</dbReference>
<dbReference type="OrthoDB" id="6077919at2759"/>
<dbReference type="SUPFAM" id="SSF57667">
    <property type="entry name" value="beta-beta-alpha zinc fingers"/>
    <property type="match status" value="2"/>
</dbReference>
<proteinExistence type="predicted"/>
<evidence type="ECO:0000256" key="1">
    <source>
        <dbReference type="ARBA" id="ARBA00022723"/>
    </source>
</evidence>
<keyword evidence="2" id="KW-0677">Repeat</keyword>
<dbReference type="GO" id="GO:0008270">
    <property type="term" value="F:zinc ion binding"/>
    <property type="evidence" value="ECO:0007669"/>
    <property type="project" value="UniProtKB-KW"/>
</dbReference>
<gene>
    <name evidence="7" type="ORF">BOTBODRAFT_464960</name>
</gene>
<name>A0A067M8N1_BOTB1</name>
<dbReference type="PROSITE" id="PS00028">
    <property type="entry name" value="ZINC_FINGER_C2H2_1"/>
    <property type="match status" value="3"/>
</dbReference>
<dbReference type="STRING" id="930990.A0A067M8N1"/>
<evidence type="ECO:0000256" key="5">
    <source>
        <dbReference type="PROSITE-ProRule" id="PRU00042"/>
    </source>
</evidence>
<dbReference type="Pfam" id="PF12874">
    <property type="entry name" value="zf-met"/>
    <property type="match status" value="1"/>
</dbReference>
<dbReference type="Proteomes" id="UP000027195">
    <property type="component" value="Unassembled WGS sequence"/>
</dbReference>
<keyword evidence="8" id="KW-1185">Reference proteome</keyword>
<evidence type="ECO:0000256" key="4">
    <source>
        <dbReference type="ARBA" id="ARBA00022833"/>
    </source>
</evidence>
<feature type="domain" description="C2H2-type" evidence="6">
    <location>
        <begin position="2"/>
        <end position="27"/>
    </location>
</feature>
<keyword evidence="3 5" id="KW-0863">Zinc-finger</keyword>
<evidence type="ECO:0000256" key="3">
    <source>
        <dbReference type="ARBA" id="ARBA00022771"/>
    </source>
</evidence>
<accession>A0A067M8N1</accession>
<dbReference type="InterPro" id="IPR022755">
    <property type="entry name" value="Znf_C2H2_jaz"/>
</dbReference>
<dbReference type="AlphaFoldDB" id="A0A067M8N1"/>
<dbReference type="GO" id="GO:0005634">
    <property type="term" value="C:nucleus"/>
    <property type="evidence" value="ECO:0007669"/>
    <property type="project" value="TreeGrafter"/>
</dbReference>
<dbReference type="InParanoid" id="A0A067M8N1"/>
<dbReference type="Gene3D" id="3.30.160.60">
    <property type="entry name" value="Classic Zinc Finger"/>
    <property type="match status" value="3"/>
</dbReference>
<protein>
    <recommendedName>
        <fullName evidence="6">C2H2-type domain-containing protein</fullName>
    </recommendedName>
</protein>
<evidence type="ECO:0000259" key="6">
    <source>
        <dbReference type="PROSITE" id="PS50157"/>
    </source>
</evidence>
<dbReference type="InterPro" id="IPR036236">
    <property type="entry name" value="Znf_C2H2_sf"/>
</dbReference>
<dbReference type="InterPro" id="IPR013087">
    <property type="entry name" value="Znf_C2H2_type"/>
</dbReference>
<keyword evidence="4" id="KW-0862">Zinc</keyword>
<dbReference type="PROSITE" id="PS50157">
    <property type="entry name" value="ZINC_FINGER_C2H2_2"/>
    <property type="match status" value="3"/>
</dbReference>
<dbReference type="PANTHER" id="PTHR24409">
    <property type="entry name" value="ZINC FINGER PROTEIN 142"/>
    <property type="match status" value="1"/>
</dbReference>
<sequence>MTYCERCDRHFVHWGALDQHERDSYMHHICRTCDRDFTTRDGLEKHWINSSRHAYCRYCDEHFSDRDELGDHYDTEHYLCALCSKVFLNELGLHEHNRQSHPYCVECKRVFQSANNLRAHLNSSVHTPKAFSCGCGQAYVSKSALLLHMESGYCKRGMNRQRLNDAIIALDRSNVITNPARLIGGPGQHVHSWATERSWNGEAYECYFCHSTFRSLKALNAHLQSPRHEEKIYVCPKSDCRQQFSVLSALCQHVESEKCGVVRFREVKAVMDSFVSGMRRLTAA</sequence>